<dbReference type="AlphaFoldDB" id="A0AAU7JA78"/>
<accession>A0AAU7JA78</accession>
<proteinExistence type="predicted"/>
<evidence type="ECO:0000313" key="1">
    <source>
        <dbReference type="EMBL" id="XBO36969.1"/>
    </source>
</evidence>
<dbReference type="RefSeq" id="WP_406853791.1">
    <property type="nucleotide sequence ID" value="NZ_CP157484.1"/>
</dbReference>
<organism evidence="1">
    <name type="scientific">Alsobacter sp. KACC 23698</name>
    <dbReference type="NCBI Taxonomy" id="3149229"/>
    <lineage>
        <taxon>Bacteria</taxon>
        <taxon>Pseudomonadati</taxon>
        <taxon>Pseudomonadota</taxon>
        <taxon>Alphaproteobacteria</taxon>
        <taxon>Hyphomicrobiales</taxon>
        <taxon>Alsobacteraceae</taxon>
        <taxon>Alsobacter</taxon>
    </lineage>
</organism>
<reference evidence="1" key="1">
    <citation type="submission" date="2024-05" db="EMBL/GenBank/DDBJ databases">
        <authorList>
            <person name="Kim S."/>
            <person name="Heo J."/>
            <person name="Choi H."/>
            <person name="Choi Y."/>
            <person name="Kwon S.-W."/>
            <person name="Kim Y."/>
        </authorList>
    </citation>
    <scope>NUCLEOTIDE SEQUENCE</scope>
    <source>
        <strain evidence="1">KACC 23698</strain>
    </source>
</reference>
<evidence type="ECO:0008006" key="2">
    <source>
        <dbReference type="Google" id="ProtNLM"/>
    </source>
</evidence>
<dbReference type="EMBL" id="CP157484">
    <property type="protein sequence ID" value="XBO36969.1"/>
    <property type="molecule type" value="Genomic_DNA"/>
</dbReference>
<sequence>MQLKAGAANRVGLVSTNSIRNGASRRVLERLIEVAPIFEAWSDEPWVVDGAAVRVSLVCCGREKQNLRLNGNSVSVINADLTALASDLTLAGSLHENTGISFQGFTKGGPFEIDGLTARQWLLEPVNPNGRGNADVLRPIKSGGDLVKRREEAWVVDFSGQTQDAASLYQSPFEQIAKVVKPFRALNKRPIYRDRWWIFAEARPGLRKATATLNRCIVTPKVSRHRVFLWLHPRVAPDNLVIAIARDDDTTFGVLHSRFHERWSLVRGAFVGAGNDPTYTPTSTFETFPFPAGLTPDRPAASYATDPRAIRIASAAQTLNRLRENWLNPSDLVKRVPEVVPGFPDRILPVNAAAAEVLKKRTLTSLYNQRPTWLANAHAELDAAVAAAYGWPEDIGEEDALERLLKLNLERSKGS</sequence>
<gene>
    <name evidence="1" type="ORF">ABEG18_14615</name>
</gene>
<protein>
    <recommendedName>
        <fullName evidence="2">Class I SAM-dependent DNA methyltransferase</fullName>
    </recommendedName>
</protein>
<name>A0AAU7JA78_9HYPH</name>